<comment type="caution">
    <text evidence="2">The sequence shown here is derived from an EMBL/GenBank/DDBJ whole genome shotgun (WGS) entry which is preliminary data.</text>
</comment>
<gene>
    <name evidence="2" type="ORF">GGP61_002469</name>
</gene>
<feature type="transmembrane region" description="Helical" evidence="1">
    <location>
        <begin position="6"/>
        <end position="26"/>
    </location>
</feature>
<dbReference type="RefSeq" id="WP_208424853.1">
    <property type="nucleotide sequence ID" value="NZ_JANUAE010000009.1"/>
</dbReference>
<keyword evidence="1" id="KW-0812">Transmembrane</keyword>
<evidence type="ECO:0000256" key="1">
    <source>
        <dbReference type="SAM" id="Phobius"/>
    </source>
</evidence>
<evidence type="ECO:0000313" key="2">
    <source>
        <dbReference type="EMBL" id="MCS3710843.1"/>
    </source>
</evidence>
<feature type="transmembrane region" description="Helical" evidence="1">
    <location>
        <begin position="47"/>
        <end position="68"/>
    </location>
</feature>
<evidence type="ECO:0000313" key="3">
    <source>
        <dbReference type="Proteomes" id="UP001155057"/>
    </source>
</evidence>
<evidence type="ECO:0008006" key="4">
    <source>
        <dbReference type="Google" id="ProtNLM"/>
    </source>
</evidence>
<reference evidence="2" key="1">
    <citation type="submission" date="2022-08" db="EMBL/GenBank/DDBJ databases">
        <title>Genomic Encyclopedia of Type Strains, Phase V (KMG-V): Genome sequencing to study the core and pangenomes of soil and plant-associated prokaryotes.</title>
        <authorList>
            <person name="Whitman W."/>
        </authorList>
    </citation>
    <scope>NUCLEOTIDE SEQUENCE</scope>
    <source>
        <strain evidence="2">SP3049</strain>
    </source>
</reference>
<organism evidence="2 3">
    <name type="scientific">Salinibacter ruber</name>
    <dbReference type="NCBI Taxonomy" id="146919"/>
    <lineage>
        <taxon>Bacteria</taxon>
        <taxon>Pseudomonadati</taxon>
        <taxon>Rhodothermota</taxon>
        <taxon>Rhodothermia</taxon>
        <taxon>Rhodothermales</taxon>
        <taxon>Salinibacteraceae</taxon>
        <taxon>Salinibacter</taxon>
    </lineage>
</organism>
<accession>A0A9X2Q902</accession>
<name>A0A9X2Q902_9BACT</name>
<dbReference type="Proteomes" id="UP001155057">
    <property type="component" value="Unassembled WGS sequence"/>
</dbReference>
<keyword evidence="1" id="KW-0472">Membrane</keyword>
<keyword evidence="1" id="KW-1133">Transmembrane helix</keyword>
<proteinExistence type="predicted"/>
<feature type="transmembrane region" description="Helical" evidence="1">
    <location>
        <begin position="80"/>
        <end position="100"/>
    </location>
</feature>
<sequence>MILLPLHAAATLVLFGVILIVQRVHYPLFHYVRAADYEAFQAAHMRRITWIVGPAMAVELATAGWIVWAPPPGLPAWMGWAGLALVLVIWATTGLVQVPLHARLTQGFDAAAHRRLVATNWVRTAAWALRAGLVCWMLGRGLGG</sequence>
<protein>
    <recommendedName>
        <fullName evidence="4">DUF1772 domain-containing protein</fullName>
    </recommendedName>
</protein>
<dbReference type="AlphaFoldDB" id="A0A9X2Q902"/>
<dbReference type="EMBL" id="JANUAE010000009">
    <property type="protein sequence ID" value="MCS3710843.1"/>
    <property type="molecule type" value="Genomic_DNA"/>
</dbReference>